<evidence type="ECO:0000313" key="1">
    <source>
        <dbReference type="EMBL" id="PAX16518.1"/>
    </source>
</evidence>
<protein>
    <submittedName>
        <fullName evidence="1">Uncharacterized protein</fullName>
    </submittedName>
</protein>
<dbReference type="GeneID" id="93874835"/>
<comment type="caution">
    <text evidence="1">The sequence shown here is derived from an EMBL/GenBank/DDBJ whole genome shotgun (WGS) entry which is preliminary data.</text>
</comment>
<evidence type="ECO:0000313" key="2">
    <source>
        <dbReference type="Proteomes" id="UP000217780"/>
    </source>
</evidence>
<gene>
    <name evidence="1" type="ORF">CLI92_09315</name>
</gene>
<accession>A0A2A2T519</accession>
<dbReference type="Proteomes" id="UP000217780">
    <property type="component" value="Unassembled WGS sequence"/>
</dbReference>
<sequence length="287" mass="32492">MNIRQIDRALEAAGVPFSMHLDAIACLAEARRRARGLLAHKIKARLMAKRIARALPWDAETIEQIHPQWASYGVVPNLGNGVNGDNIPWAEHYRMPDGSTREVWHYGAPGNGQLPEDLRAAAEHNIALRRRAALAAGGIHSHNAPCTRPLELDTDPDSLSYRTACARNYWGHRFFSGGAGQHPRSIKARTAWLRSNGGEREAWNRGMPVSGAVRQWQSQQGKTTVTVFNQDQAWQINIKRRLLGRWFLHWRLGFEIDNAIHAHPRPGFDKRAPVTWGWRPERQRKAT</sequence>
<organism evidence="1 2">
    <name type="scientific">Vandammella animalimorsus</name>
    <dbReference type="NCBI Taxonomy" id="2029117"/>
    <lineage>
        <taxon>Bacteria</taxon>
        <taxon>Pseudomonadati</taxon>
        <taxon>Pseudomonadota</taxon>
        <taxon>Betaproteobacteria</taxon>
        <taxon>Burkholderiales</taxon>
        <taxon>Comamonadaceae</taxon>
        <taxon>Vandammella</taxon>
    </lineage>
</organism>
<dbReference type="EMBL" id="NTBI01000007">
    <property type="protein sequence ID" value="PAX16518.1"/>
    <property type="molecule type" value="Genomic_DNA"/>
</dbReference>
<name>A0A2A2T519_9BURK</name>
<reference evidence="1 2" key="1">
    <citation type="submission" date="2017-08" db="EMBL/GenBank/DDBJ databases">
        <title>WGS of Clinical strains of the CDC Group NO-1 linked to zoonotic infections in humans.</title>
        <authorList>
            <person name="Bernier A.-M."/>
            <person name="Bernard K."/>
        </authorList>
    </citation>
    <scope>NUCLEOTIDE SEQUENCE [LARGE SCALE GENOMIC DNA]</scope>
    <source>
        <strain evidence="1 2">NML91-0035</strain>
    </source>
</reference>
<proteinExistence type="predicted"/>
<dbReference type="RefSeq" id="WP_095543678.1">
    <property type="nucleotide sequence ID" value="NZ_NSJC01000044.1"/>
</dbReference>
<dbReference type="AlphaFoldDB" id="A0A2A2T519"/>